<evidence type="ECO:0000256" key="10">
    <source>
        <dbReference type="ARBA" id="ARBA00023209"/>
    </source>
</evidence>
<dbReference type="Gene3D" id="3.30.870.10">
    <property type="entry name" value="Endonuclease Chain A"/>
    <property type="match status" value="2"/>
</dbReference>
<reference evidence="15 16" key="1">
    <citation type="submission" date="2018-11" db="EMBL/GenBank/DDBJ databases">
        <title>Aerococcus sp. SJQ22, whole genome shotgun sequence.</title>
        <authorList>
            <person name="Sun L."/>
            <person name="Gao X."/>
            <person name="Chen W."/>
            <person name="Huang K."/>
        </authorList>
    </citation>
    <scope>NUCLEOTIDE SEQUENCE [LARGE SCALE GENOMIC DNA]</scope>
    <source>
        <strain evidence="15 16">SJQ22</strain>
    </source>
</reference>
<dbReference type="GO" id="GO:0032049">
    <property type="term" value="P:cardiolipin biosynthetic process"/>
    <property type="evidence" value="ECO:0007669"/>
    <property type="project" value="UniProtKB-UniRule"/>
</dbReference>
<keyword evidence="11 12" id="KW-1208">Phospholipid metabolism</keyword>
<evidence type="ECO:0000256" key="12">
    <source>
        <dbReference type="HAMAP-Rule" id="MF_01916"/>
    </source>
</evidence>
<protein>
    <recommendedName>
        <fullName evidence="12 13">Cardiolipin synthase</fullName>
        <shortName evidence="12">CL synthase</shortName>
        <ecNumber evidence="12 13">2.7.8.-</ecNumber>
    </recommendedName>
</protein>
<dbReference type="NCBIfam" id="TIGR04265">
    <property type="entry name" value="bac_cardiolipin"/>
    <property type="match status" value="1"/>
</dbReference>
<comment type="catalytic activity">
    <reaction evidence="12">
        <text>2 a 1,2-diacyl-sn-glycero-3-phospho-(1'-sn-glycerol) = a cardiolipin + glycerol</text>
        <dbReference type="Rhea" id="RHEA:31451"/>
        <dbReference type="ChEBI" id="CHEBI:17754"/>
        <dbReference type="ChEBI" id="CHEBI:62237"/>
        <dbReference type="ChEBI" id="CHEBI:64716"/>
    </reaction>
</comment>
<evidence type="ECO:0000256" key="3">
    <source>
        <dbReference type="ARBA" id="ARBA00022516"/>
    </source>
</evidence>
<feature type="active site" evidence="12">
    <location>
        <position position="400"/>
    </location>
</feature>
<gene>
    <name evidence="15" type="primary">cls</name>
    <name evidence="15" type="ORF">EF384_04555</name>
</gene>
<keyword evidence="16" id="KW-1185">Reference proteome</keyword>
<keyword evidence="10 12" id="KW-0594">Phospholipid biosynthesis</keyword>
<comment type="function">
    <text evidence="12">Catalyzes the reversible phosphatidyl group transfer from one phosphatidylglycerol molecule to another to form cardiolipin (CL) (diphosphatidylglycerol) and glycerol.</text>
</comment>
<dbReference type="SUPFAM" id="SSF56024">
    <property type="entry name" value="Phospholipase D/nuclease"/>
    <property type="match status" value="2"/>
</dbReference>
<sequence>MADYLIWGLIILLIINTLAAIFTVFREPRPVSTIWAWLLVLILLPGFGFIIYYFVGRKLSSQNIFRIKNQEVYGMTGLKAKYLDSDQKHKEMAKFPKEVQKMIRLLYNSDHSIRTDNNQVQIFTDGQEKIDQLVKDIYAAKDSVHVQYYILTDDETGIKLVDALVDRAEAGLEVKLLTDAIGSRLLSKKSIRRMQAAGVQFESFFSKSLLLIVNFRLNWRNHRKIVVIDGFIGYVGGFNIADEYVGKGPLGLWRDTHLRIQGDAVKTLQSRFMIDWFASKKASPKDFDREYFPEPQVEGTTPMQIVSSGPDEESDQIKMGYLQMIHMAEKHIYIQSPYFIPDEAVFEAIQLAATSGVEVHIMIPFKPDHPFVYRASEYYAKQLLQNGVRIHKYREDSFLHAKTICVDGKVASVGTANFDIRSFALNFEVNAFIYDEEVVGKLEAIFEEDMKVSINADKEHFAKQTLWKKFRQSFSRLFSPIL</sequence>
<dbReference type="PROSITE" id="PS50035">
    <property type="entry name" value="PLD"/>
    <property type="match status" value="2"/>
</dbReference>
<dbReference type="EC" id="2.7.8.-" evidence="12 13"/>
<dbReference type="AlphaFoldDB" id="A0A3N4GNL2"/>
<keyword evidence="6" id="KW-0677">Repeat</keyword>
<evidence type="ECO:0000256" key="11">
    <source>
        <dbReference type="ARBA" id="ARBA00023264"/>
    </source>
</evidence>
<dbReference type="EMBL" id="RKMG01000010">
    <property type="protein sequence ID" value="RPA60721.1"/>
    <property type="molecule type" value="Genomic_DNA"/>
</dbReference>
<feature type="active site" evidence="12">
    <location>
        <position position="224"/>
    </location>
</feature>
<dbReference type="FunFam" id="3.30.870.10:FF:000014">
    <property type="entry name" value="Cardiolipin synthase"/>
    <property type="match status" value="1"/>
</dbReference>
<evidence type="ECO:0000256" key="5">
    <source>
        <dbReference type="ARBA" id="ARBA00022692"/>
    </source>
</evidence>
<evidence type="ECO:0000259" key="14">
    <source>
        <dbReference type="PROSITE" id="PS50035"/>
    </source>
</evidence>
<evidence type="ECO:0000256" key="7">
    <source>
        <dbReference type="ARBA" id="ARBA00022989"/>
    </source>
</evidence>
<dbReference type="Pfam" id="PF13091">
    <property type="entry name" value="PLDc_2"/>
    <property type="match status" value="2"/>
</dbReference>
<dbReference type="InterPro" id="IPR022924">
    <property type="entry name" value="Cardiolipin_synthase"/>
</dbReference>
<name>A0A3N4GNL2_9LACT</name>
<dbReference type="RefSeq" id="WP_123779800.1">
    <property type="nucleotide sequence ID" value="NZ_RKMG01000010.1"/>
</dbReference>
<keyword evidence="5 12" id="KW-0812">Transmembrane</keyword>
<dbReference type="CDD" id="cd09110">
    <property type="entry name" value="PLDc_CLS_1"/>
    <property type="match status" value="1"/>
</dbReference>
<evidence type="ECO:0000256" key="13">
    <source>
        <dbReference type="NCBIfam" id="TIGR04265"/>
    </source>
</evidence>
<feature type="transmembrane region" description="Helical" evidence="12">
    <location>
        <begin position="6"/>
        <end position="25"/>
    </location>
</feature>
<evidence type="ECO:0000313" key="15">
    <source>
        <dbReference type="EMBL" id="RPA60721.1"/>
    </source>
</evidence>
<dbReference type="SMART" id="SM00155">
    <property type="entry name" value="PLDc"/>
    <property type="match status" value="2"/>
</dbReference>
<proteinExistence type="inferred from homology"/>
<evidence type="ECO:0000256" key="9">
    <source>
        <dbReference type="ARBA" id="ARBA00023136"/>
    </source>
</evidence>
<feature type="active site" evidence="12">
    <location>
        <position position="229"/>
    </location>
</feature>
<keyword evidence="4 12" id="KW-0808">Transferase</keyword>
<dbReference type="GO" id="GO:0008808">
    <property type="term" value="F:cardiolipin synthase activity"/>
    <property type="evidence" value="ECO:0007669"/>
    <property type="project" value="UniProtKB-UniRule"/>
</dbReference>
<dbReference type="CDD" id="cd09112">
    <property type="entry name" value="PLDc_CLS_2"/>
    <property type="match status" value="1"/>
</dbReference>
<evidence type="ECO:0000256" key="2">
    <source>
        <dbReference type="ARBA" id="ARBA00022475"/>
    </source>
</evidence>
<dbReference type="PANTHER" id="PTHR21248:SF22">
    <property type="entry name" value="PHOSPHOLIPASE D"/>
    <property type="match status" value="1"/>
</dbReference>
<keyword evidence="2 12" id="KW-1003">Cell membrane</keyword>
<dbReference type="Pfam" id="PF13396">
    <property type="entry name" value="PLDc_N"/>
    <property type="match status" value="1"/>
</dbReference>
<dbReference type="InterPro" id="IPR025202">
    <property type="entry name" value="PLD-like_dom"/>
</dbReference>
<dbReference type="GO" id="GO:0005886">
    <property type="term" value="C:plasma membrane"/>
    <property type="evidence" value="ECO:0007669"/>
    <property type="project" value="UniProtKB-SubCell"/>
</dbReference>
<feature type="active site" evidence="12">
    <location>
        <position position="407"/>
    </location>
</feature>
<evidence type="ECO:0000256" key="1">
    <source>
        <dbReference type="ARBA" id="ARBA00004651"/>
    </source>
</evidence>
<dbReference type="InterPro" id="IPR001736">
    <property type="entry name" value="PLipase_D/transphosphatidylase"/>
</dbReference>
<evidence type="ECO:0000256" key="4">
    <source>
        <dbReference type="ARBA" id="ARBA00022679"/>
    </source>
</evidence>
<feature type="domain" description="PLD phosphodiesterase" evidence="14">
    <location>
        <begin position="395"/>
        <end position="422"/>
    </location>
</feature>
<feature type="domain" description="PLD phosphodiesterase" evidence="14">
    <location>
        <begin position="217"/>
        <end position="244"/>
    </location>
</feature>
<dbReference type="InterPro" id="IPR027379">
    <property type="entry name" value="CLS_N"/>
</dbReference>
<evidence type="ECO:0000313" key="16">
    <source>
        <dbReference type="Proteomes" id="UP000273977"/>
    </source>
</evidence>
<dbReference type="OrthoDB" id="9762009at2"/>
<evidence type="ECO:0000256" key="6">
    <source>
        <dbReference type="ARBA" id="ARBA00022737"/>
    </source>
</evidence>
<organism evidence="15 16">
    <name type="scientific">Aerococcus agrisoli</name>
    <dbReference type="NCBI Taxonomy" id="2487350"/>
    <lineage>
        <taxon>Bacteria</taxon>
        <taxon>Bacillati</taxon>
        <taxon>Bacillota</taxon>
        <taxon>Bacilli</taxon>
        <taxon>Lactobacillales</taxon>
        <taxon>Aerococcaceae</taxon>
        <taxon>Aerococcus</taxon>
    </lineage>
</organism>
<keyword evidence="8 12" id="KW-0443">Lipid metabolism</keyword>
<keyword evidence="7 12" id="KW-1133">Transmembrane helix</keyword>
<dbReference type="HAMAP" id="MF_01916">
    <property type="entry name" value="Cardiolipin_synth_Cls"/>
    <property type="match status" value="1"/>
</dbReference>
<dbReference type="InterPro" id="IPR030874">
    <property type="entry name" value="Cardiolipin_synth_Firmi"/>
</dbReference>
<dbReference type="PANTHER" id="PTHR21248">
    <property type="entry name" value="CARDIOLIPIN SYNTHASE"/>
    <property type="match status" value="1"/>
</dbReference>
<accession>A0A3N4GNL2</accession>
<feature type="transmembrane region" description="Helical" evidence="12">
    <location>
        <begin position="34"/>
        <end position="55"/>
    </location>
</feature>
<keyword evidence="9 12" id="KW-0472">Membrane</keyword>
<feature type="active site" evidence="12">
    <location>
        <position position="222"/>
    </location>
</feature>
<dbReference type="Proteomes" id="UP000273977">
    <property type="component" value="Unassembled WGS sequence"/>
</dbReference>
<comment type="caution">
    <text evidence="15">The sequence shown here is derived from an EMBL/GenBank/DDBJ whole genome shotgun (WGS) entry which is preliminary data.</text>
</comment>
<evidence type="ECO:0000256" key="8">
    <source>
        <dbReference type="ARBA" id="ARBA00023098"/>
    </source>
</evidence>
<keyword evidence="3 12" id="KW-0444">Lipid biosynthesis</keyword>
<feature type="active site" evidence="12">
    <location>
        <position position="402"/>
    </location>
</feature>
<comment type="similarity">
    <text evidence="12">Belongs to the phospholipase D family. Cardiolipin synthase subfamily.</text>
</comment>
<comment type="subcellular location">
    <subcellularLocation>
        <location evidence="1 12">Cell membrane</location>
        <topology evidence="1 12">Multi-pass membrane protein</topology>
    </subcellularLocation>
</comment>